<dbReference type="SUPFAM" id="SSF110997">
    <property type="entry name" value="Sporulation related repeat"/>
    <property type="match status" value="1"/>
</dbReference>
<evidence type="ECO:0000313" key="5">
    <source>
        <dbReference type="Proteomes" id="UP001319104"/>
    </source>
</evidence>
<proteinExistence type="predicted"/>
<dbReference type="Gene3D" id="3.30.70.1070">
    <property type="entry name" value="Sporulation related repeat"/>
    <property type="match status" value="1"/>
</dbReference>
<dbReference type="GO" id="GO:0042834">
    <property type="term" value="F:peptidoglycan binding"/>
    <property type="evidence" value="ECO:0007669"/>
    <property type="project" value="InterPro"/>
</dbReference>
<evidence type="ECO:0000256" key="2">
    <source>
        <dbReference type="SAM" id="SignalP"/>
    </source>
</evidence>
<evidence type="ECO:0000259" key="3">
    <source>
        <dbReference type="Pfam" id="PF05036"/>
    </source>
</evidence>
<reference evidence="4 5" key="1">
    <citation type="submission" date="2021-05" db="EMBL/GenBank/DDBJ databases">
        <authorList>
            <person name="Zhang Z.D."/>
            <person name="Osman G."/>
        </authorList>
    </citation>
    <scope>NUCLEOTIDE SEQUENCE [LARGE SCALE GENOMIC DNA]</scope>
    <source>
        <strain evidence="4 5">KCTC 32217</strain>
    </source>
</reference>
<dbReference type="RefSeq" id="WP_213946357.1">
    <property type="nucleotide sequence ID" value="NZ_JAHCMY010000013.1"/>
</dbReference>
<keyword evidence="1" id="KW-0175">Coiled coil</keyword>
<dbReference type="Proteomes" id="UP001319104">
    <property type="component" value="Unassembled WGS sequence"/>
</dbReference>
<dbReference type="SUPFAM" id="SSF58100">
    <property type="entry name" value="Bacterial hemolysins"/>
    <property type="match status" value="1"/>
</dbReference>
<keyword evidence="2" id="KW-0732">Signal</keyword>
<sequence>MAFRNLLLIICLLAPSALITQQAAAQTRQQQRELRRELRKLSPEEFDSLKNRQAELQQKVEELSRQTSQLQEDVQGKEKQISELKNELSRLQKELDQRKEELMALRQKEEQWNEGVVFRVQIGAFSDYDYSHATGSSPQLQYEKTDDWHKYIMGNFRSYKEADELKKHLRKTGIRDAWIVPYRDGERVPLREVLDEALAD</sequence>
<feature type="coiled-coil region" evidence="1">
    <location>
        <begin position="46"/>
        <end position="111"/>
    </location>
</feature>
<accession>A0AAP2CJU3</accession>
<name>A0AAP2CJU3_9BACT</name>
<evidence type="ECO:0000256" key="1">
    <source>
        <dbReference type="SAM" id="Coils"/>
    </source>
</evidence>
<dbReference type="Pfam" id="PF05036">
    <property type="entry name" value="SPOR"/>
    <property type="match status" value="1"/>
</dbReference>
<feature type="domain" description="SPOR" evidence="3">
    <location>
        <begin position="119"/>
        <end position="180"/>
    </location>
</feature>
<dbReference type="Gene3D" id="1.20.5.340">
    <property type="match status" value="1"/>
</dbReference>
<dbReference type="InterPro" id="IPR036680">
    <property type="entry name" value="SPOR-like_sf"/>
</dbReference>
<feature type="signal peptide" evidence="2">
    <location>
        <begin position="1"/>
        <end position="25"/>
    </location>
</feature>
<evidence type="ECO:0000313" key="4">
    <source>
        <dbReference type="EMBL" id="MBS9525497.1"/>
    </source>
</evidence>
<dbReference type="InterPro" id="IPR007730">
    <property type="entry name" value="SPOR-like_dom"/>
</dbReference>
<gene>
    <name evidence="4" type="ORF">KI659_15885</name>
</gene>
<dbReference type="AlphaFoldDB" id="A0AAP2CJU3"/>
<dbReference type="EMBL" id="JAHCMY010000013">
    <property type="protein sequence ID" value="MBS9525497.1"/>
    <property type="molecule type" value="Genomic_DNA"/>
</dbReference>
<keyword evidence="5" id="KW-1185">Reference proteome</keyword>
<protein>
    <submittedName>
        <fullName evidence="4">SPOR domain-containing protein</fullName>
    </submittedName>
</protein>
<organism evidence="4 5">
    <name type="scientific">Litoribacter ruber</name>
    <dbReference type="NCBI Taxonomy" id="702568"/>
    <lineage>
        <taxon>Bacteria</taxon>
        <taxon>Pseudomonadati</taxon>
        <taxon>Bacteroidota</taxon>
        <taxon>Cytophagia</taxon>
        <taxon>Cytophagales</taxon>
        <taxon>Cyclobacteriaceae</taxon>
        <taxon>Litoribacter</taxon>
    </lineage>
</organism>
<feature type="chain" id="PRO_5042895046" evidence="2">
    <location>
        <begin position="26"/>
        <end position="200"/>
    </location>
</feature>
<comment type="caution">
    <text evidence="4">The sequence shown here is derived from an EMBL/GenBank/DDBJ whole genome shotgun (WGS) entry which is preliminary data.</text>
</comment>